<evidence type="ECO:0000256" key="1">
    <source>
        <dbReference type="ARBA" id="ARBA00010566"/>
    </source>
</evidence>
<comment type="similarity">
    <text evidence="1 3">Belongs to the citrate synthase family.</text>
</comment>
<accession>A0A4P9VXC1</accession>
<name>A0A4P9VXC1_9FUNG</name>
<dbReference type="InterPro" id="IPR016142">
    <property type="entry name" value="Citrate_synth-like_lrg_a-sub"/>
</dbReference>
<dbReference type="SUPFAM" id="SSF48256">
    <property type="entry name" value="Citrate synthase"/>
    <property type="match status" value="1"/>
</dbReference>
<keyword evidence="5" id="KW-1185">Reference proteome</keyword>
<dbReference type="GO" id="GO:0005759">
    <property type="term" value="C:mitochondrial matrix"/>
    <property type="evidence" value="ECO:0007669"/>
    <property type="project" value="TreeGrafter"/>
</dbReference>
<organism evidence="4 5">
    <name type="scientific">Blyttiomyces helicus</name>
    <dbReference type="NCBI Taxonomy" id="388810"/>
    <lineage>
        <taxon>Eukaryota</taxon>
        <taxon>Fungi</taxon>
        <taxon>Fungi incertae sedis</taxon>
        <taxon>Chytridiomycota</taxon>
        <taxon>Chytridiomycota incertae sedis</taxon>
        <taxon>Chytridiomycetes</taxon>
        <taxon>Chytridiomycetes incertae sedis</taxon>
        <taxon>Blyttiomyces</taxon>
    </lineage>
</organism>
<feature type="non-terminal residue" evidence="4">
    <location>
        <position position="354"/>
    </location>
</feature>
<protein>
    <recommendedName>
        <fullName evidence="3">Citrate synthase</fullName>
    </recommendedName>
</protein>
<dbReference type="GO" id="GO:0005975">
    <property type="term" value="P:carbohydrate metabolic process"/>
    <property type="evidence" value="ECO:0007669"/>
    <property type="project" value="TreeGrafter"/>
</dbReference>
<evidence type="ECO:0000256" key="3">
    <source>
        <dbReference type="RuleBase" id="RU000441"/>
    </source>
</evidence>
<dbReference type="GO" id="GO:0046912">
    <property type="term" value="F:acyltransferase activity, acyl groups converted into alkyl on transfer"/>
    <property type="evidence" value="ECO:0007669"/>
    <property type="project" value="InterPro"/>
</dbReference>
<dbReference type="PANTHER" id="PTHR11739:SF4">
    <property type="entry name" value="CITRATE SYNTHASE, PEROXISOMAL"/>
    <property type="match status" value="1"/>
</dbReference>
<dbReference type="InterPro" id="IPR019810">
    <property type="entry name" value="Citrate_synthase_AS"/>
</dbReference>
<dbReference type="Gene3D" id="1.10.230.10">
    <property type="entry name" value="Cytochrome P450-Terp, domain 2"/>
    <property type="match status" value="1"/>
</dbReference>
<dbReference type="PROSITE" id="PS00480">
    <property type="entry name" value="CITRATE_SYNTHASE"/>
    <property type="match status" value="1"/>
</dbReference>
<dbReference type="Proteomes" id="UP000269721">
    <property type="component" value="Unassembled WGS sequence"/>
</dbReference>
<reference evidence="5" key="1">
    <citation type="journal article" date="2018" name="Nat. Microbiol.">
        <title>Leveraging single-cell genomics to expand the fungal tree of life.</title>
        <authorList>
            <person name="Ahrendt S.R."/>
            <person name="Quandt C.A."/>
            <person name="Ciobanu D."/>
            <person name="Clum A."/>
            <person name="Salamov A."/>
            <person name="Andreopoulos B."/>
            <person name="Cheng J.F."/>
            <person name="Woyke T."/>
            <person name="Pelin A."/>
            <person name="Henrissat B."/>
            <person name="Reynolds N.K."/>
            <person name="Benny G.L."/>
            <person name="Smith M.E."/>
            <person name="James T.Y."/>
            <person name="Grigoriev I.V."/>
        </authorList>
    </citation>
    <scope>NUCLEOTIDE SEQUENCE [LARGE SCALE GENOMIC DNA]</scope>
</reference>
<dbReference type="InterPro" id="IPR016143">
    <property type="entry name" value="Citrate_synth-like_sm_a-sub"/>
</dbReference>
<gene>
    <name evidence="4" type="ORF">BDK51DRAFT_2374</name>
</gene>
<feature type="non-terminal residue" evidence="4">
    <location>
        <position position="1"/>
    </location>
</feature>
<evidence type="ECO:0000313" key="4">
    <source>
        <dbReference type="EMBL" id="RKO84369.1"/>
    </source>
</evidence>
<dbReference type="Gene3D" id="1.10.580.10">
    <property type="entry name" value="Citrate Synthase, domain 1"/>
    <property type="match status" value="1"/>
</dbReference>
<evidence type="ECO:0000313" key="5">
    <source>
        <dbReference type="Proteomes" id="UP000269721"/>
    </source>
</evidence>
<dbReference type="OrthoDB" id="435022at2759"/>
<dbReference type="AlphaFoldDB" id="A0A4P9VXC1"/>
<evidence type="ECO:0000256" key="2">
    <source>
        <dbReference type="ARBA" id="ARBA00022679"/>
    </source>
</evidence>
<dbReference type="EMBL" id="ML000177">
    <property type="protein sequence ID" value="RKO84369.1"/>
    <property type="molecule type" value="Genomic_DNA"/>
</dbReference>
<sequence>PIPVPDRNYLTVTDPRSGKTITVPINTKTNTINASLFAQLKIVPTTPPPIASEDRVPVRLFDPGFKNTTVCRSAVSRVDGEEGKLYYRGYDVEELVEKSSFEEVGYLLIYGELPTQTELEDFSRAIARNQYVHSELEKQMLTFRYDAHPMGMLISTIASLSTFHPEANPALQGENLYISPMLTSGLSASDKLVDLGKGRRVRHVAAARGERVGRHPYNQPMPNPKSYTENFLYMLDKLNETDFTPDPRLTKILDKLFILLAEHGSNCSTVMMRHLASSGVDPYTALSGSAGALFGERKASAVIDMLKQINSPEKIDIFLTIKKGRPVRLMGFGHRIYKGRDPRVSIARDLAFQV</sequence>
<dbReference type="InterPro" id="IPR036969">
    <property type="entry name" value="Citrate_synthase_sf"/>
</dbReference>
<keyword evidence="2 3" id="KW-0808">Transferase</keyword>
<dbReference type="Pfam" id="PF00285">
    <property type="entry name" value="Citrate_synt"/>
    <property type="match status" value="1"/>
</dbReference>
<dbReference type="PANTHER" id="PTHR11739">
    <property type="entry name" value="CITRATE SYNTHASE"/>
    <property type="match status" value="1"/>
</dbReference>
<proteinExistence type="inferred from homology"/>
<dbReference type="FunFam" id="1.10.580.10:FF:000005">
    <property type="entry name" value="Citrate synthase"/>
    <property type="match status" value="1"/>
</dbReference>
<dbReference type="InterPro" id="IPR002020">
    <property type="entry name" value="Citrate_synthase"/>
</dbReference>
<dbReference type="GO" id="GO:0006099">
    <property type="term" value="P:tricarboxylic acid cycle"/>
    <property type="evidence" value="ECO:0007669"/>
    <property type="project" value="TreeGrafter"/>
</dbReference>
<dbReference type="PRINTS" id="PR00143">
    <property type="entry name" value="CITRTSNTHASE"/>
</dbReference>